<evidence type="ECO:0000313" key="7">
    <source>
        <dbReference type="EMBL" id="CAB5050419.1"/>
    </source>
</evidence>
<dbReference type="EMBL" id="CAEZZV010000235">
    <property type="protein sequence ID" value="CAB4790024.1"/>
    <property type="molecule type" value="Genomic_DNA"/>
</dbReference>
<evidence type="ECO:0000313" key="8">
    <source>
        <dbReference type="EMBL" id="CAB5113710.1"/>
    </source>
</evidence>
<dbReference type="EMBL" id="CAFBNZ010000102">
    <property type="protein sequence ID" value="CAB4971564.1"/>
    <property type="molecule type" value="Genomic_DNA"/>
</dbReference>
<sequence length="61" mass="6561">MSNNSTPSTQQSMNTVSTVDFSPEQAYPGKGLAYDWRSVIAEVESALLDAELASLTSVYSD</sequence>
<dbReference type="EMBL" id="CAFBRX010000019">
    <property type="protein sequence ID" value="CAB5113710.1"/>
    <property type="molecule type" value="Genomic_DNA"/>
</dbReference>
<evidence type="ECO:0000256" key="1">
    <source>
        <dbReference type="SAM" id="MobiDB-lite"/>
    </source>
</evidence>
<evidence type="ECO:0000313" key="2">
    <source>
        <dbReference type="EMBL" id="CAB4540642.1"/>
    </source>
</evidence>
<accession>A0A6J6JDC9</accession>
<dbReference type="EMBL" id="CAEZVL010000133">
    <property type="protein sequence ID" value="CAB4634594.1"/>
    <property type="molecule type" value="Genomic_DNA"/>
</dbReference>
<evidence type="ECO:0000313" key="4">
    <source>
        <dbReference type="EMBL" id="CAB4634594.1"/>
    </source>
</evidence>
<dbReference type="EMBL" id="CAEZUK010000111">
    <property type="protein sequence ID" value="CAB4601641.1"/>
    <property type="molecule type" value="Genomic_DNA"/>
</dbReference>
<evidence type="ECO:0000313" key="6">
    <source>
        <dbReference type="EMBL" id="CAB4971564.1"/>
    </source>
</evidence>
<dbReference type="EMBL" id="CAEZSL010000054">
    <property type="protein sequence ID" value="CAB4540642.1"/>
    <property type="molecule type" value="Genomic_DNA"/>
</dbReference>
<name>A0A6J6JDC9_9ZZZZ</name>
<protein>
    <submittedName>
        <fullName evidence="4">Unannotated protein</fullName>
    </submittedName>
</protein>
<feature type="compositionally biased region" description="Polar residues" evidence="1">
    <location>
        <begin position="1"/>
        <end position="20"/>
    </location>
</feature>
<proteinExistence type="predicted"/>
<feature type="region of interest" description="Disordered" evidence="1">
    <location>
        <begin position="1"/>
        <end position="21"/>
    </location>
</feature>
<dbReference type="AlphaFoldDB" id="A0A6J6JDC9"/>
<evidence type="ECO:0000313" key="3">
    <source>
        <dbReference type="EMBL" id="CAB4601641.1"/>
    </source>
</evidence>
<dbReference type="EMBL" id="CAFBQJ010000139">
    <property type="protein sequence ID" value="CAB5050419.1"/>
    <property type="molecule type" value="Genomic_DNA"/>
</dbReference>
<evidence type="ECO:0000313" key="5">
    <source>
        <dbReference type="EMBL" id="CAB4790024.1"/>
    </source>
</evidence>
<organism evidence="4">
    <name type="scientific">freshwater metagenome</name>
    <dbReference type="NCBI Taxonomy" id="449393"/>
    <lineage>
        <taxon>unclassified sequences</taxon>
        <taxon>metagenomes</taxon>
        <taxon>ecological metagenomes</taxon>
    </lineage>
</organism>
<gene>
    <name evidence="2" type="ORF">UFOPK1421_00625</name>
    <name evidence="3" type="ORF">UFOPK1820_00774</name>
    <name evidence="4" type="ORF">UFOPK1960_00895</name>
    <name evidence="5" type="ORF">UFOPK2921_01396</name>
    <name evidence="6" type="ORF">UFOPK3889_00634</name>
    <name evidence="7" type="ORF">UFOPK4275_00824</name>
    <name evidence="8" type="ORF">UFOPK4422_00318</name>
</gene>
<reference evidence="4" key="1">
    <citation type="submission" date="2020-05" db="EMBL/GenBank/DDBJ databases">
        <authorList>
            <person name="Chiriac C."/>
            <person name="Salcher M."/>
            <person name="Ghai R."/>
            <person name="Kavagutti S V."/>
        </authorList>
    </citation>
    <scope>NUCLEOTIDE SEQUENCE</scope>
</reference>